<dbReference type="InParanoid" id="A0A7J7DG48"/>
<dbReference type="Proteomes" id="UP000593562">
    <property type="component" value="Unassembled WGS sequence"/>
</dbReference>
<organism evidence="1 2">
    <name type="scientific">Tripterygium wilfordii</name>
    <name type="common">Thunder God vine</name>
    <dbReference type="NCBI Taxonomy" id="458696"/>
    <lineage>
        <taxon>Eukaryota</taxon>
        <taxon>Viridiplantae</taxon>
        <taxon>Streptophyta</taxon>
        <taxon>Embryophyta</taxon>
        <taxon>Tracheophyta</taxon>
        <taxon>Spermatophyta</taxon>
        <taxon>Magnoliopsida</taxon>
        <taxon>eudicotyledons</taxon>
        <taxon>Gunneridae</taxon>
        <taxon>Pentapetalae</taxon>
        <taxon>rosids</taxon>
        <taxon>fabids</taxon>
        <taxon>Celastrales</taxon>
        <taxon>Celastraceae</taxon>
        <taxon>Tripterygium</taxon>
    </lineage>
</organism>
<dbReference type="EMBL" id="JAAARO010000007">
    <property type="protein sequence ID" value="KAF5745026.1"/>
    <property type="molecule type" value="Genomic_DNA"/>
</dbReference>
<proteinExistence type="predicted"/>
<reference evidence="1 2" key="1">
    <citation type="journal article" date="2020" name="Nat. Commun.">
        <title>Genome of Tripterygium wilfordii and identification of cytochrome P450 involved in triptolide biosynthesis.</title>
        <authorList>
            <person name="Tu L."/>
            <person name="Su P."/>
            <person name="Zhang Z."/>
            <person name="Gao L."/>
            <person name="Wang J."/>
            <person name="Hu T."/>
            <person name="Zhou J."/>
            <person name="Zhang Y."/>
            <person name="Zhao Y."/>
            <person name="Liu Y."/>
            <person name="Song Y."/>
            <person name="Tong Y."/>
            <person name="Lu Y."/>
            <person name="Yang J."/>
            <person name="Xu C."/>
            <person name="Jia M."/>
            <person name="Peters R.J."/>
            <person name="Huang L."/>
            <person name="Gao W."/>
        </authorList>
    </citation>
    <scope>NUCLEOTIDE SEQUENCE [LARGE SCALE GENOMIC DNA]</scope>
    <source>
        <strain evidence="2">cv. XIE 37</strain>
        <tissue evidence="1">Leaf</tissue>
    </source>
</reference>
<sequence length="119" mass="12906">MTVGETNFALFFRDSRWKIHGCLHPLGSQFLLKVAFGFSYPDIASTHSSPSDPHSQTASVSEASVVRLDLNALQGVQAALISSQKLSAAFCSEPADQTFHQIPSLWNRSSSTYALGVYA</sequence>
<protein>
    <submittedName>
        <fullName evidence="1">Uncharacterized protein</fullName>
    </submittedName>
</protein>
<name>A0A7J7DG48_TRIWF</name>
<accession>A0A7J7DG48</accession>
<keyword evidence="2" id="KW-1185">Reference proteome</keyword>
<gene>
    <name evidence="1" type="ORF">HS088_TW07G00607</name>
</gene>
<evidence type="ECO:0000313" key="2">
    <source>
        <dbReference type="Proteomes" id="UP000593562"/>
    </source>
</evidence>
<evidence type="ECO:0000313" key="1">
    <source>
        <dbReference type="EMBL" id="KAF5745026.1"/>
    </source>
</evidence>
<dbReference type="AlphaFoldDB" id="A0A7J7DG48"/>
<comment type="caution">
    <text evidence="1">The sequence shown here is derived from an EMBL/GenBank/DDBJ whole genome shotgun (WGS) entry which is preliminary data.</text>
</comment>